<keyword evidence="9" id="KW-0479">Metal-binding</keyword>
<evidence type="ECO:0000259" key="18">
    <source>
        <dbReference type="PROSITE" id="PS50109"/>
    </source>
</evidence>
<evidence type="ECO:0000256" key="4">
    <source>
        <dbReference type="ARBA" id="ARBA00012438"/>
    </source>
</evidence>
<dbReference type="InterPro" id="IPR004358">
    <property type="entry name" value="Sig_transdc_His_kin-like_C"/>
</dbReference>
<dbReference type="InterPro" id="IPR036890">
    <property type="entry name" value="HATPase_C_sf"/>
</dbReference>
<evidence type="ECO:0000256" key="17">
    <source>
        <dbReference type="SAM" id="Phobius"/>
    </source>
</evidence>
<keyword evidence="17" id="KW-0472">Membrane</keyword>
<evidence type="ECO:0000256" key="16">
    <source>
        <dbReference type="SAM" id="Coils"/>
    </source>
</evidence>
<evidence type="ECO:0000256" key="14">
    <source>
        <dbReference type="ARBA" id="ARBA00024827"/>
    </source>
</evidence>
<comment type="catalytic activity">
    <reaction evidence="1">
        <text>ATP + protein L-histidine = ADP + protein N-phospho-L-histidine.</text>
        <dbReference type="EC" id="2.7.13.3"/>
    </reaction>
</comment>
<evidence type="ECO:0000256" key="10">
    <source>
        <dbReference type="ARBA" id="ARBA00022777"/>
    </source>
</evidence>
<keyword evidence="10 19" id="KW-0418">Kinase</keyword>
<evidence type="ECO:0000256" key="12">
    <source>
        <dbReference type="ARBA" id="ARBA00023012"/>
    </source>
</evidence>
<protein>
    <recommendedName>
        <fullName evidence="5">Oxygen sensor histidine kinase NreB</fullName>
        <ecNumber evidence="4">2.7.13.3</ecNumber>
    </recommendedName>
    <alternativeName>
        <fullName evidence="15">Nitrogen regulation protein B</fullName>
    </alternativeName>
</protein>
<organism evidence="19 20">
    <name type="scientific">Allokutzneria multivorans</name>
    <dbReference type="NCBI Taxonomy" id="1142134"/>
    <lineage>
        <taxon>Bacteria</taxon>
        <taxon>Bacillati</taxon>
        <taxon>Actinomycetota</taxon>
        <taxon>Actinomycetes</taxon>
        <taxon>Pseudonocardiales</taxon>
        <taxon>Pseudonocardiaceae</taxon>
        <taxon>Allokutzneria</taxon>
    </lineage>
</organism>
<evidence type="ECO:0000256" key="15">
    <source>
        <dbReference type="ARBA" id="ARBA00030800"/>
    </source>
</evidence>
<feature type="coiled-coil region" evidence="16">
    <location>
        <begin position="195"/>
        <end position="222"/>
    </location>
</feature>
<dbReference type="RefSeq" id="WP_344871377.1">
    <property type="nucleotide sequence ID" value="NZ_BAABAL010000005.1"/>
</dbReference>
<keyword evidence="6" id="KW-0004">4Fe-4S</keyword>
<dbReference type="Gene3D" id="1.20.5.1930">
    <property type="match status" value="1"/>
</dbReference>
<keyword evidence="17" id="KW-0812">Transmembrane</keyword>
<dbReference type="CDD" id="cd16917">
    <property type="entry name" value="HATPase_UhpB-NarQ-NarX-like"/>
    <property type="match status" value="1"/>
</dbReference>
<comment type="caution">
    <text evidence="19">The sequence shown here is derived from an EMBL/GenBank/DDBJ whole genome shotgun (WGS) entry which is preliminary data.</text>
</comment>
<comment type="function">
    <text evidence="14">Member of the two-component regulatory system NreB/NreC involved in the control of dissimilatory nitrate/nitrite reduction in response to oxygen. NreB functions as a direct oxygen sensor histidine kinase which is autophosphorylated, in the absence of oxygen, probably at the conserved histidine residue, and transfers its phosphate group probably to a conserved aspartate residue of NreC. NreB/NreC activates the expression of the nitrate (narGHJI) and nitrite (nir) reductase operons, as well as the putative nitrate transporter gene narT.</text>
</comment>
<keyword evidence="20" id="KW-1185">Reference proteome</keyword>
<dbReference type="InterPro" id="IPR005467">
    <property type="entry name" value="His_kinase_dom"/>
</dbReference>
<dbReference type="InterPro" id="IPR003594">
    <property type="entry name" value="HATPase_dom"/>
</dbReference>
<feature type="domain" description="Histidine kinase" evidence="18">
    <location>
        <begin position="340"/>
        <end position="425"/>
    </location>
</feature>
<dbReference type="SMART" id="SM00387">
    <property type="entry name" value="HATPase_c"/>
    <property type="match status" value="1"/>
</dbReference>
<accession>A0ABP7R690</accession>
<evidence type="ECO:0000256" key="3">
    <source>
        <dbReference type="ARBA" id="ARBA00004496"/>
    </source>
</evidence>
<evidence type="ECO:0000256" key="8">
    <source>
        <dbReference type="ARBA" id="ARBA00022679"/>
    </source>
</evidence>
<feature type="transmembrane region" description="Helical" evidence="17">
    <location>
        <begin position="171"/>
        <end position="192"/>
    </location>
</feature>
<dbReference type="Pfam" id="PF07730">
    <property type="entry name" value="HisKA_3"/>
    <property type="match status" value="1"/>
</dbReference>
<gene>
    <name evidence="19" type="ORF">GCM10022247_10530</name>
</gene>
<dbReference type="EMBL" id="BAABAL010000005">
    <property type="protein sequence ID" value="GAA3993143.1"/>
    <property type="molecule type" value="Genomic_DNA"/>
</dbReference>
<comment type="subcellular location">
    <subcellularLocation>
        <location evidence="3">Cytoplasm</location>
    </subcellularLocation>
</comment>
<feature type="transmembrane region" description="Helical" evidence="17">
    <location>
        <begin position="45"/>
        <end position="66"/>
    </location>
</feature>
<feature type="transmembrane region" description="Helical" evidence="17">
    <location>
        <begin position="108"/>
        <end position="133"/>
    </location>
</feature>
<dbReference type="Proteomes" id="UP001501747">
    <property type="component" value="Unassembled WGS sequence"/>
</dbReference>
<evidence type="ECO:0000256" key="1">
    <source>
        <dbReference type="ARBA" id="ARBA00000085"/>
    </source>
</evidence>
<keyword evidence="12" id="KW-0902">Two-component regulatory system</keyword>
<keyword evidence="13" id="KW-0411">Iron-sulfur</keyword>
<dbReference type="EC" id="2.7.13.3" evidence="4"/>
<evidence type="ECO:0000256" key="5">
    <source>
        <dbReference type="ARBA" id="ARBA00017322"/>
    </source>
</evidence>
<dbReference type="PROSITE" id="PS50109">
    <property type="entry name" value="HIS_KIN"/>
    <property type="match status" value="1"/>
</dbReference>
<dbReference type="PRINTS" id="PR00344">
    <property type="entry name" value="BCTRLSENSOR"/>
</dbReference>
<evidence type="ECO:0000256" key="11">
    <source>
        <dbReference type="ARBA" id="ARBA00023004"/>
    </source>
</evidence>
<dbReference type="InterPro" id="IPR017205">
    <property type="entry name" value="Sig_transdc_His_kinase_ChrS"/>
</dbReference>
<reference evidence="20" key="1">
    <citation type="journal article" date="2019" name="Int. J. Syst. Evol. Microbiol.">
        <title>The Global Catalogue of Microorganisms (GCM) 10K type strain sequencing project: providing services to taxonomists for standard genome sequencing and annotation.</title>
        <authorList>
            <consortium name="The Broad Institute Genomics Platform"/>
            <consortium name="The Broad Institute Genome Sequencing Center for Infectious Disease"/>
            <person name="Wu L."/>
            <person name="Ma J."/>
        </authorList>
    </citation>
    <scope>NUCLEOTIDE SEQUENCE [LARGE SCALE GENOMIC DNA]</scope>
    <source>
        <strain evidence="20">JCM 17342</strain>
    </source>
</reference>
<keyword evidence="8" id="KW-0808">Transferase</keyword>
<name>A0ABP7R690_9PSEU</name>
<keyword evidence="17" id="KW-1133">Transmembrane helix</keyword>
<dbReference type="Pfam" id="PF02518">
    <property type="entry name" value="HATPase_c"/>
    <property type="match status" value="1"/>
</dbReference>
<dbReference type="PIRSF" id="PIRSF037434">
    <property type="entry name" value="STHK_ChrS"/>
    <property type="match status" value="1"/>
</dbReference>
<evidence type="ECO:0000256" key="9">
    <source>
        <dbReference type="ARBA" id="ARBA00022723"/>
    </source>
</evidence>
<evidence type="ECO:0000256" key="2">
    <source>
        <dbReference type="ARBA" id="ARBA00001966"/>
    </source>
</evidence>
<keyword evidence="7" id="KW-0963">Cytoplasm</keyword>
<dbReference type="PANTHER" id="PTHR24421">
    <property type="entry name" value="NITRATE/NITRITE SENSOR PROTEIN NARX-RELATED"/>
    <property type="match status" value="1"/>
</dbReference>
<sequence>MTPKRGRWEGVGKALGTLSHWHVPTDDSAPEHGRSWSENAWLRVFPMWDAFFAAFLALTLTTVSLAPNSVHTDKMRAIALLCAIGVWYCLFGRSSIGRKGPPWVGIVYVVGVMVLYGPAVAASLDASSILFVLGPQLFLSVRLRLAITMILLLDLTAMAVLVVEGEPWQTIAVYGIFALMTAFYALAFGLWLDRIAEENAVRERLIDQLESSRAEVARLSHEAGVSAERERLAGEIHDTLAQGFTSIVTLVQAAQSEMDSERDTELARRHLGLAVRTARENLDEARALVGALTPAPLANSSLVEAIRRLVERVGHDLGIAAECVVSGEPTRLGTDVEVMLLRATQEALNNVRKHARASAVAVSVEFTEEAVLLRVADDGVGFDPESKPTGFGLPGLRGRTEQVGGAFAVSSAPGEGTVVKVAVPI</sequence>
<feature type="transmembrane region" description="Helical" evidence="17">
    <location>
        <begin position="145"/>
        <end position="165"/>
    </location>
</feature>
<evidence type="ECO:0000256" key="13">
    <source>
        <dbReference type="ARBA" id="ARBA00023014"/>
    </source>
</evidence>
<dbReference type="InterPro" id="IPR011712">
    <property type="entry name" value="Sig_transdc_His_kin_sub3_dim/P"/>
</dbReference>
<evidence type="ECO:0000313" key="19">
    <source>
        <dbReference type="EMBL" id="GAA3993143.1"/>
    </source>
</evidence>
<evidence type="ECO:0000256" key="7">
    <source>
        <dbReference type="ARBA" id="ARBA00022490"/>
    </source>
</evidence>
<evidence type="ECO:0000313" key="20">
    <source>
        <dbReference type="Proteomes" id="UP001501747"/>
    </source>
</evidence>
<keyword evidence="11" id="KW-0408">Iron</keyword>
<dbReference type="GO" id="GO:0016301">
    <property type="term" value="F:kinase activity"/>
    <property type="evidence" value="ECO:0007669"/>
    <property type="project" value="UniProtKB-KW"/>
</dbReference>
<comment type="cofactor">
    <cofactor evidence="2">
        <name>[4Fe-4S] cluster</name>
        <dbReference type="ChEBI" id="CHEBI:49883"/>
    </cofactor>
</comment>
<dbReference type="Gene3D" id="3.30.565.10">
    <property type="entry name" value="Histidine kinase-like ATPase, C-terminal domain"/>
    <property type="match status" value="1"/>
</dbReference>
<keyword evidence="16" id="KW-0175">Coiled coil</keyword>
<feature type="transmembrane region" description="Helical" evidence="17">
    <location>
        <begin position="78"/>
        <end position="96"/>
    </location>
</feature>
<proteinExistence type="predicted"/>
<dbReference type="InterPro" id="IPR050482">
    <property type="entry name" value="Sensor_HK_TwoCompSys"/>
</dbReference>
<dbReference type="PANTHER" id="PTHR24421:SF62">
    <property type="entry name" value="SENSORY TRANSDUCTION HISTIDINE KINASE"/>
    <property type="match status" value="1"/>
</dbReference>
<evidence type="ECO:0000256" key="6">
    <source>
        <dbReference type="ARBA" id="ARBA00022485"/>
    </source>
</evidence>
<dbReference type="SUPFAM" id="SSF55874">
    <property type="entry name" value="ATPase domain of HSP90 chaperone/DNA topoisomerase II/histidine kinase"/>
    <property type="match status" value="1"/>
</dbReference>